<dbReference type="PANTHER" id="PTHR30160:SF1">
    <property type="entry name" value="LIPOPOLYSACCHARIDE 1,2-N-ACETYLGLUCOSAMINETRANSFERASE-RELATED"/>
    <property type="match status" value="1"/>
</dbReference>
<dbReference type="InterPro" id="IPR002201">
    <property type="entry name" value="Glyco_trans_9"/>
</dbReference>
<dbReference type="EMBL" id="SPUM01000100">
    <property type="protein sequence ID" value="TFW31100.1"/>
    <property type="molecule type" value="Genomic_DNA"/>
</dbReference>
<dbReference type="RefSeq" id="WP_135190438.1">
    <property type="nucleotide sequence ID" value="NZ_SPUM01000100.1"/>
</dbReference>
<evidence type="ECO:0000313" key="3">
    <source>
        <dbReference type="EMBL" id="TFW31100.1"/>
    </source>
</evidence>
<dbReference type="InterPro" id="IPR051199">
    <property type="entry name" value="LPS_LOS_Heptosyltrfase"/>
</dbReference>
<dbReference type="SUPFAM" id="SSF53756">
    <property type="entry name" value="UDP-Glycosyltransferase/glycogen phosphorylase"/>
    <property type="match status" value="1"/>
</dbReference>
<accession>A0A4Y9T0S7</accession>
<dbReference type="GO" id="GO:0008713">
    <property type="term" value="F:ADP-heptose-lipopolysaccharide heptosyltransferase activity"/>
    <property type="evidence" value="ECO:0007669"/>
    <property type="project" value="TreeGrafter"/>
</dbReference>
<sequence>MNRRPLLQRPDIRSVALFRALRLGDMLCAVPALRALRAALPSARITLVGLPWAQEFADRFARYVDEFVAFPGHPLLPEQPVRQAELTAFYAGMCERGLSLALQLHGSGEVSNEIVAGFGAAAMAGYTRGEAVHTDKTMLLPYPDTGAEPERLLQLVLGLGAPAAGEHLEFPVGSEDEEELQSRGIGARLSPGSYICIHPGASRSEKCWPARHFAAVADRLADEFGVAVVLTGSAGEATTTAEVAEHMRTPAIDAAAPISIGAMAALMSRARLLVCNDTGVSHIAAGLKLKSVVVFSKADIARWAPLDRRNHRCIWDPDAERASVVLQHARALLAGTAPSRERAAGMWPYW</sequence>
<reference evidence="3 4" key="1">
    <citation type="submission" date="2019-03" db="EMBL/GenBank/DDBJ databases">
        <title>Draft genome of Massilia hortus sp. nov., a novel bacterial species of the Oxalobacteraceae family.</title>
        <authorList>
            <person name="Peta V."/>
            <person name="Raths R."/>
            <person name="Bucking H."/>
        </authorList>
    </citation>
    <scope>NUCLEOTIDE SEQUENCE [LARGE SCALE GENOMIC DNA]</scope>
    <source>
        <strain evidence="3 4">ONC3</strain>
    </source>
</reference>
<dbReference type="Proteomes" id="UP000297258">
    <property type="component" value="Unassembled WGS sequence"/>
</dbReference>
<evidence type="ECO:0000256" key="1">
    <source>
        <dbReference type="ARBA" id="ARBA00022676"/>
    </source>
</evidence>
<dbReference type="AlphaFoldDB" id="A0A4Y9T0S7"/>
<keyword evidence="1" id="KW-0328">Glycosyltransferase</keyword>
<dbReference type="CDD" id="cd03789">
    <property type="entry name" value="GT9_LPS_heptosyltransferase"/>
    <property type="match status" value="1"/>
</dbReference>
<name>A0A4Y9T0S7_9BURK</name>
<dbReference type="OrthoDB" id="9807356at2"/>
<protein>
    <submittedName>
        <fullName evidence="3">Glycosyltransferase family 9 protein</fullName>
    </submittedName>
</protein>
<evidence type="ECO:0000313" key="4">
    <source>
        <dbReference type="Proteomes" id="UP000297258"/>
    </source>
</evidence>
<comment type="caution">
    <text evidence="3">The sequence shown here is derived from an EMBL/GenBank/DDBJ whole genome shotgun (WGS) entry which is preliminary data.</text>
</comment>
<dbReference type="GO" id="GO:0009244">
    <property type="term" value="P:lipopolysaccharide core region biosynthetic process"/>
    <property type="evidence" value="ECO:0007669"/>
    <property type="project" value="TreeGrafter"/>
</dbReference>
<dbReference type="PANTHER" id="PTHR30160">
    <property type="entry name" value="TETRAACYLDISACCHARIDE 4'-KINASE-RELATED"/>
    <property type="match status" value="1"/>
</dbReference>
<keyword evidence="2 3" id="KW-0808">Transferase</keyword>
<evidence type="ECO:0000256" key="2">
    <source>
        <dbReference type="ARBA" id="ARBA00022679"/>
    </source>
</evidence>
<dbReference type="GO" id="GO:0005829">
    <property type="term" value="C:cytosol"/>
    <property type="evidence" value="ECO:0007669"/>
    <property type="project" value="TreeGrafter"/>
</dbReference>
<organism evidence="3 4">
    <name type="scientific">Massilia horti</name>
    <dbReference type="NCBI Taxonomy" id="2562153"/>
    <lineage>
        <taxon>Bacteria</taxon>
        <taxon>Pseudomonadati</taxon>
        <taxon>Pseudomonadota</taxon>
        <taxon>Betaproteobacteria</taxon>
        <taxon>Burkholderiales</taxon>
        <taxon>Oxalobacteraceae</taxon>
        <taxon>Telluria group</taxon>
        <taxon>Massilia</taxon>
    </lineage>
</organism>
<dbReference type="Pfam" id="PF01075">
    <property type="entry name" value="Glyco_transf_9"/>
    <property type="match status" value="1"/>
</dbReference>
<gene>
    <name evidence="3" type="ORF">E4O92_14430</name>
</gene>
<keyword evidence="4" id="KW-1185">Reference proteome</keyword>
<proteinExistence type="predicted"/>
<dbReference type="Gene3D" id="3.40.50.2000">
    <property type="entry name" value="Glycogen Phosphorylase B"/>
    <property type="match status" value="2"/>
</dbReference>